<comment type="function">
    <text evidence="1 5">Catalyzes the conversion of D-ribulose 5-phosphate to formate and 3,4-dihydroxy-2-butanone 4-phosphate.</text>
</comment>
<comment type="cofactor">
    <cofactor evidence="5">
        <name>Mg(2+)</name>
        <dbReference type="ChEBI" id="CHEBI:18420"/>
    </cofactor>
    <cofactor evidence="5">
        <name>Mn(2+)</name>
        <dbReference type="ChEBI" id="CHEBI:29035"/>
    </cofactor>
    <text evidence="5">Binds 2 divalent metal cations per subunit. Magnesium or manganese.</text>
</comment>
<evidence type="ECO:0000256" key="6">
    <source>
        <dbReference type="SAM" id="MobiDB-lite"/>
    </source>
</evidence>
<dbReference type="Gene3D" id="3.90.870.10">
    <property type="entry name" value="DHBP synthase"/>
    <property type="match status" value="1"/>
</dbReference>
<keyword evidence="8" id="KW-1185">Reference proteome</keyword>
<comment type="subunit">
    <text evidence="5">Homodimer.</text>
</comment>
<dbReference type="InterPro" id="IPR017945">
    <property type="entry name" value="DHBP_synth_RibB-like_a/b_dom"/>
</dbReference>
<evidence type="ECO:0000256" key="4">
    <source>
        <dbReference type="ARBA" id="ARBA00022723"/>
    </source>
</evidence>
<name>A0A6H9WF65_9MICO</name>
<dbReference type="PANTHER" id="PTHR21327:SF18">
    <property type="entry name" value="3,4-DIHYDROXY-2-BUTANONE 4-PHOSPHATE SYNTHASE"/>
    <property type="match status" value="1"/>
</dbReference>
<dbReference type="GO" id="GO:0003935">
    <property type="term" value="F:GTP cyclohydrolase II activity"/>
    <property type="evidence" value="ECO:0007669"/>
    <property type="project" value="TreeGrafter"/>
</dbReference>
<dbReference type="GO" id="GO:0009231">
    <property type="term" value="P:riboflavin biosynthetic process"/>
    <property type="evidence" value="ECO:0007669"/>
    <property type="project" value="UniProtKB-UniPathway"/>
</dbReference>
<dbReference type="UniPathway" id="UPA00275">
    <property type="reaction ID" value="UER00399"/>
</dbReference>
<dbReference type="OrthoDB" id="9793111at2"/>
<comment type="catalytic activity">
    <reaction evidence="5">
        <text>D-ribulose 5-phosphate = (2S)-2-hydroxy-3-oxobutyl phosphate + formate + H(+)</text>
        <dbReference type="Rhea" id="RHEA:18457"/>
        <dbReference type="ChEBI" id="CHEBI:15378"/>
        <dbReference type="ChEBI" id="CHEBI:15740"/>
        <dbReference type="ChEBI" id="CHEBI:58121"/>
        <dbReference type="ChEBI" id="CHEBI:58830"/>
        <dbReference type="EC" id="4.1.99.12"/>
    </reaction>
</comment>
<evidence type="ECO:0000256" key="2">
    <source>
        <dbReference type="ARBA" id="ARBA00004904"/>
    </source>
</evidence>
<dbReference type="PANTHER" id="PTHR21327">
    <property type="entry name" value="GTP CYCLOHYDROLASE II-RELATED"/>
    <property type="match status" value="1"/>
</dbReference>
<keyword evidence="4 5" id="KW-0479">Metal-binding</keyword>
<dbReference type="EMBL" id="WBJY01000001">
    <property type="protein sequence ID" value="KAB1649589.1"/>
    <property type="molecule type" value="Genomic_DNA"/>
</dbReference>
<gene>
    <name evidence="7" type="primary">ribB</name>
    <name evidence="7" type="ORF">F8O04_04880</name>
</gene>
<sequence>MTREAASGADAAPTGHDSAQGPRDSSDDRGDAGDTIVFATIDAAIDEIRAGRPVLVADDEDRENEVDVIFAARTATREWLAWTIRHSSGYLCAPMPAALADELELPLMVDRSQDPRQTAYTVSVDAAEGVTTGISAADRATTLRALGAPGATAADLIRPGHVLPLRAVDEGVFARAGHTEAAVDLVRLAGVGTVGAIAELVLDDGDMMRVPDAAALAADLGLALVTITALADWRRDHDR</sequence>
<organism evidence="7 8">
    <name type="scientific">Pseudoclavibacter endophyticus</name>
    <dbReference type="NCBI Taxonomy" id="1778590"/>
    <lineage>
        <taxon>Bacteria</taxon>
        <taxon>Bacillati</taxon>
        <taxon>Actinomycetota</taxon>
        <taxon>Actinomycetes</taxon>
        <taxon>Micrococcales</taxon>
        <taxon>Microbacteriaceae</taxon>
        <taxon>Pseudoclavibacter</taxon>
    </lineage>
</organism>
<evidence type="ECO:0000256" key="3">
    <source>
        <dbReference type="ARBA" id="ARBA00022619"/>
    </source>
</evidence>
<evidence type="ECO:0000256" key="1">
    <source>
        <dbReference type="ARBA" id="ARBA00002284"/>
    </source>
</evidence>
<reference evidence="7 8" key="1">
    <citation type="submission" date="2019-09" db="EMBL/GenBank/DDBJ databases">
        <title>Phylogeny of genus Pseudoclavibacter and closely related genus.</title>
        <authorList>
            <person name="Li Y."/>
        </authorList>
    </citation>
    <scope>NUCLEOTIDE SEQUENCE [LARGE SCALE GENOMIC DNA]</scope>
    <source>
        <strain evidence="7 8">EGI 60007</strain>
    </source>
</reference>
<evidence type="ECO:0000313" key="7">
    <source>
        <dbReference type="EMBL" id="KAB1649589.1"/>
    </source>
</evidence>
<accession>A0A6H9WF65</accession>
<dbReference type="GO" id="GO:0005829">
    <property type="term" value="C:cytosol"/>
    <property type="evidence" value="ECO:0007669"/>
    <property type="project" value="TreeGrafter"/>
</dbReference>
<dbReference type="AlphaFoldDB" id="A0A6H9WF65"/>
<protein>
    <recommendedName>
        <fullName evidence="5">3,4-dihydroxy-2-butanone 4-phosphate synthase</fullName>
        <shortName evidence="5">DHBP synthase</shortName>
        <ecNumber evidence="5">4.1.99.12</ecNumber>
    </recommendedName>
</protein>
<feature type="region of interest" description="Disordered" evidence="6">
    <location>
        <begin position="1"/>
        <end position="33"/>
    </location>
</feature>
<comment type="caution">
    <text evidence="7">The sequence shown here is derived from an EMBL/GenBank/DDBJ whole genome shotgun (WGS) entry which is preliminary data.</text>
</comment>
<dbReference type="GO" id="GO:0046872">
    <property type="term" value="F:metal ion binding"/>
    <property type="evidence" value="ECO:0007669"/>
    <property type="project" value="UniProtKB-KW"/>
</dbReference>
<comment type="similarity">
    <text evidence="5">Belongs to the DHBP synthase family.</text>
</comment>
<proteinExistence type="inferred from homology"/>
<evidence type="ECO:0000256" key="5">
    <source>
        <dbReference type="RuleBase" id="RU003843"/>
    </source>
</evidence>
<keyword evidence="5" id="KW-0464">Manganese</keyword>
<dbReference type="Pfam" id="PF00926">
    <property type="entry name" value="DHBP_synthase"/>
    <property type="match status" value="1"/>
</dbReference>
<dbReference type="EC" id="4.1.99.12" evidence="5"/>
<dbReference type="GO" id="GO:0008686">
    <property type="term" value="F:3,4-dihydroxy-2-butanone-4-phosphate synthase activity"/>
    <property type="evidence" value="ECO:0007669"/>
    <property type="project" value="UniProtKB-EC"/>
</dbReference>
<keyword evidence="5 7" id="KW-0456">Lyase</keyword>
<dbReference type="Proteomes" id="UP000431744">
    <property type="component" value="Unassembled WGS sequence"/>
</dbReference>
<dbReference type="SUPFAM" id="SSF55821">
    <property type="entry name" value="YrdC/RibB"/>
    <property type="match status" value="1"/>
</dbReference>
<dbReference type="InterPro" id="IPR000422">
    <property type="entry name" value="DHBP_synthase_RibB"/>
</dbReference>
<evidence type="ECO:0000313" key="8">
    <source>
        <dbReference type="Proteomes" id="UP000431744"/>
    </source>
</evidence>
<keyword evidence="5" id="KW-0460">Magnesium</keyword>
<dbReference type="NCBIfam" id="TIGR00506">
    <property type="entry name" value="ribB"/>
    <property type="match status" value="1"/>
</dbReference>
<comment type="pathway">
    <text evidence="2 5">Cofactor biosynthesis; riboflavin biosynthesis; 2-hydroxy-3-oxobutyl phosphate from D-ribulose 5-phosphate: step 1/1.</text>
</comment>
<keyword evidence="3 5" id="KW-0686">Riboflavin biosynthesis</keyword>